<dbReference type="CDD" id="cd02526">
    <property type="entry name" value="GT2_RfbF_like"/>
    <property type="match status" value="1"/>
</dbReference>
<dbReference type="InterPro" id="IPR029044">
    <property type="entry name" value="Nucleotide-diphossugar_trans"/>
</dbReference>
<dbReference type="EMBL" id="BJJW01000031">
    <property type="protein sequence ID" value="GDZ84749.1"/>
    <property type="molecule type" value="Genomic_DNA"/>
</dbReference>
<keyword evidence="3" id="KW-0328">Glycosyltransferase</keyword>
<comment type="similarity">
    <text evidence="2">Belongs to the glycosyltransferase 2 family.</text>
</comment>
<evidence type="ECO:0000256" key="2">
    <source>
        <dbReference type="ARBA" id="ARBA00006739"/>
    </source>
</evidence>
<dbReference type="Pfam" id="PF00535">
    <property type="entry name" value="Glycos_transf_2"/>
    <property type="match status" value="1"/>
</dbReference>
<dbReference type="AlphaFoldDB" id="A0A5A5U313"/>
<proteinExistence type="inferred from homology"/>
<dbReference type="Proteomes" id="UP000323274">
    <property type="component" value="Unassembled WGS sequence"/>
</dbReference>
<sequence length="294" mass="34212">MTKYSIDAVIVTYNPDIRLLLDNVKAIINQVDKIFIVDNGSDNLDQWNSLINSSNVSVFPLLENKGIAYAQNFGIKKSKEQSSDWVLTLDQDTILPTSYVVEIMRNHFPSKVGIISGRFIDRSWKEINSIYNEKPNIEEVNEIISSGNIVNICAWKNVGGFDENLFIDYVDFDFDYKLHRQEYGIYRVNNVVFEHEIGNGIPESMIKTFLGLKKKHVFDHSAYRLYYINRNRIIVRAKFPEYGSPYKMIVRELINLKEILLFEKPKVNKLRFSIKGIFAGIYYLFSGRYLDETN</sequence>
<name>A0A5A5U313_LEUCI</name>
<reference evidence="6 7" key="1">
    <citation type="submission" date="2019-04" db="EMBL/GenBank/DDBJ databases">
        <title>A pseudo-fructophilic Leuconostoc citreum strain F192-5 isolated from peel of satsuma mandarin: the first report for isolation and characterization of strain-dependent fructophilic-like characteristics.</title>
        <authorList>
            <person name="Maeno S."/>
            <person name="Tanizawa Y."/>
            <person name="Kajikawa A."/>
            <person name="Kanesaki Y."/>
            <person name="Kubota E."/>
            <person name="Arita M."/>
            <person name="Leon D."/>
            <person name="Endo A."/>
        </authorList>
    </citation>
    <scope>NUCLEOTIDE SEQUENCE [LARGE SCALE GENOMIC DNA]</scope>
    <source>
        <strain evidence="6 7">F192-5</strain>
    </source>
</reference>
<comment type="pathway">
    <text evidence="1">Cell wall biogenesis; cell wall polysaccharide biosynthesis.</text>
</comment>
<dbReference type="RefSeq" id="WP_133286069.1">
    <property type="nucleotide sequence ID" value="NZ_BJJW01000031.1"/>
</dbReference>
<evidence type="ECO:0000313" key="6">
    <source>
        <dbReference type="EMBL" id="GDZ84749.1"/>
    </source>
</evidence>
<protein>
    <submittedName>
        <fullName evidence="6">Glycosyl transferase family 2</fullName>
    </submittedName>
</protein>
<dbReference type="InterPro" id="IPR001173">
    <property type="entry name" value="Glyco_trans_2-like"/>
</dbReference>
<feature type="domain" description="Glycosyltransferase 2-like" evidence="5">
    <location>
        <begin position="8"/>
        <end position="133"/>
    </location>
</feature>
<dbReference type="PANTHER" id="PTHR43179">
    <property type="entry name" value="RHAMNOSYLTRANSFERASE WBBL"/>
    <property type="match status" value="1"/>
</dbReference>
<dbReference type="Gene3D" id="3.90.550.10">
    <property type="entry name" value="Spore Coat Polysaccharide Biosynthesis Protein SpsA, Chain A"/>
    <property type="match status" value="1"/>
</dbReference>
<organism evidence="6 7">
    <name type="scientific">Leuconostoc citreum</name>
    <dbReference type="NCBI Taxonomy" id="33964"/>
    <lineage>
        <taxon>Bacteria</taxon>
        <taxon>Bacillati</taxon>
        <taxon>Bacillota</taxon>
        <taxon>Bacilli</taxon>
        <taxon>Lactobacillales</taxon>
        <taxon>Lactobacillaceae</taxon>
        <taxon>Leuconostoc</taxon>
    </lineage>
</organism>
<comment type="caution">
    <text evidence="6">The sequence shown here is derived from an EMBL/GenBank/DDBJ whole genome shotgun (WGS) entry which is preliminary data.</text>
</comment>
<evidence type="ECO:0000313" key="7">
    <source>
        <dbReference type="Proteomes" id="UP000323274"/>
    </source>
</evidence>
<dbReference type="PANTHER" id="PTHR43179:SF12">
    <property type="entry name" value="GALACTOFURANOSYLTRANSFERASE GLFT2"/>
    <property type="match status" value="1"/>
</dbReference>
<dbReference type="SUPFAM" id="SSF53448">
    <property type="entry name" value="Nucleotide-diphospho-sugar transferases"/>
    <property type="match status" value="1"/>
</dbReference>
<gene>
    <name evidence="6" type="ORF">LCIT_19910</name>
</gene>
<evidence type="ECO:0000256" key="4">
    <source>
        <dbReference type="ARBA" id="ARBA00022679"/>
    </source>
</evidence>
<accession>A0A5A5U313</accession>
<keyword evidence="4 6" id="KW-0808">Transferase</keyword>
<evidence type="ECO:0000256" key="1">
    <source>
        <dbReference type="ARBA" id="ARBA00004776"/>
    </source>
</evidence>
<evidence type="ECO:0000259" key="5">
    <source>
        <dbReference type="Pfam" id="PF00535"/>
    </source>
</evidence>
<evidence type="ECO:0000256" key="3">
    <source>
        <dbReference type="ARBA" id="ARBA00022676"/>
    </source>
</evidence>
<dbReference type="GO" id="GO:0016757">
    <property type="term" value="F:glycosyltransferase activity"/>
    <property type="evidence" value="ECO:0007669"/>
    <property type="project" value="UniProtKB-KW"/>
</dbReference>